<comment type="similarity">
    <text evidence="2">Belongs to the UTP14 family.</text>
</comment>
<dbReference type="GO" id="GO:0032040">
    <property type="term" value="C:small-subunit processome"/>
    <property type="evidence" value="ECO:0007669"/>
    <property type="project" value="InterPro"/>
</dbReference>
<evidence type="ECO:0000256" key="2">
    <source>
        <dbReference type="ARBA" id="ARBA00007774"/>
    </source>
</evidence>
<dbReference type="PANTHER" id="PTHR14150">
    <property type="entry name" value="U3 SMALL NUCLEOLAR RNA-ASSOCIATED PROTEIN 14"/>
    <property type="match status" value="1"/>
</dbReference>
<evidence type="ECO:0000313" key="5">
    <source>
        <dbReference type="EMBL" id="CAB4011001.1"/>
    </source>
</evidence>
<dbReference type="GO" id="GO:0006364">
    <property type="term" value="P:rRNA processing"/>
    <property type="evidence" value="ECO:0007669"/>
    <property type="project" value="InterPro"/>
</dbReference>
<gene>
    <name evidence="5" type="ORF">PACLA_8A003736</name>
</gene>
<keyword evidence="4" id="KW-0539">Nucleus</keyword>
<evidence type="ECO:0000256" key="1">
    <source>
        <dbReference type="ARBA" id="ARBA00004604"/>
    </source>
</evidence>
<evidence type="ECO:0000256" key="3">
    <source>
        <dbReference type="ARBA" id="ARBA00022553"/>
    </source>
</evidence>
<dbReference type="Pfam" id="PF04615">
    <property type="entry name" value="Utp14"/>
    <property type="match status" value="1"/>
</dbReference>
<keyword evidence="6" id="KW-1185">Reference proteome</keyword>
<accession>A0A6S7J085</accession>
<dbReference type="EMBL" id="CACRXK020006995">
    <property type="protein sequence ID" value="CAB4011001.1"/>
    <property type="molecule type" value="Genomic_DNA"/>
</dbReference>
<keyword evidence="3" id="KW-0597">Phosphoprotein</keyword>
<organism evidence="5 6">
    <name type="scientific">Paramuricea clavata</name>
    <name type="common">Red gorgonian</name>
    <name type="synonym">Violescent sea-whip</name>
    <dbReference type="NCBI Taxonomy" id="317549"/>
    <lineage>
        <taxon>Eukaryota</taxon>
        <taxon>Metazoa</taxon>
        <taxon>Cnidaria</taxon>
        <taxon>Anthozoa</taxon>
        <taxon>Octocorallia</taxon>
        <taxon>Malacalcyonacea</taxon>
        <taxon>Plexauridae</taxon>
        <taxon>Paramuricea</taxon>
    </lineage>
</organism>
<evidence type="ECO:0000256" key="4">
    <source>
        <dbReference type="ARBA" id="ARBA00023242"/>
    </source>
</evidence>
<comment type="subcellular location">
    <subcellularLocation>
        <location evidence="1">Nucleus</location>
        <location evidence="1">Nucleolus</location>
    </subcellularLocation>
</comment>
<dbReference type="OrthoDB" id="189226at2759"/>
<dbReference type="InterPro" id="IPR006709">
    <property type="entry name" value="SSU_processome_Utp14"/>
</dbReference>
<dbReference type="Proteomes" id="UP001152795">
    <property type="component" value="Unassembled WGS sequence"/>
</dbReference>
<dbReference type="PANTHER" id="PTHR14150:SF12">
    <property type="entry name" value="U3 SMALL NUCLEOLAR RNA-ASSOCIATED PROTEIN 14 HOMOLOG A"/>
    <property type="match status" value="1"/>
</dbReference>
<comment type="caution">
    <text evidence="5">The sequence shown here is derived from an EMBL/GenBank/DDBJ whole genome shotgun (WGS) entry which is preliminary data.</text>
</comment>
<evidence type="ECO:0000313" key="6">
    <source>
        <dbReference type="Proteomes" id="UP001152795"/>
    </source>
</evidence>
<sequence length="320" mass="36406">MNEKSKKSKKAKLVKSGIDEDIVEETEQDRTFGDDHVQLLIEGDGIEDLESSQTRDLEITDTTEIVSEMKSTLNPKNVFQIEDLGRQNDLLNYTADDSDSETRAQRMTIQEAFANDDVIEEFVKEKADATEANKPKDLDLSLPGWGDWAGPGIDETKRRKKFTVPAKPVPARKDNKLAHVIINEDRDKKFAKNQVSQLPFPFTSRDQWERSVRVPLGKDWNTTSVHQKLIKPRIVTLPGTIIEPIKPAKGVQRSAVVEDSRKPRHGRKKGTKTMGSVLTFVGEWWGQLDIKFYGKKEDYELIGNEHALALPNHRSDIDWM</sequence>
<dbReference type="AlphaFoldDB" id="A0A6S7J085"/>
<protein>
    <submittedName>
        <fullName evidence="5">U3 small nucleolar RNA-associated 14 homolog A</fullName>
    </submittedName>
</protein>
<reference evidence="5" key="1">
    <citation type="submission" date="2020-04" db="EMBL/GenBank/DDBJ databases">
        <authorList>
            <person name="Alioto T."/>
            <person name="Alioto T."/>
            <person name="Gomez Garrido J."/>
        </authorList>
    </citation>
    <scope>NUCLEOTIDE SEQUENCE</scope>
    <source>
        <strain evidence="5">A484AB</strain>
    </source>
</reference>
<name>A0A6S7J085_PARCT</name>
<proteinExistence type="inferred from homology"/>
<feature type="non-terminal residue" evidence="5">
    <location>
        <position position="1"/>
    </location>
</feature>